<dbReference type="EMBL" id="LQRT01000002">
    <property type="protein sequence ID" value="KZS41914.1"/>
    <property type="molecule type" value="Genomic_DNA"/>
</dbReference>
<organism evidence="1 2">
    <name type="scientific">Aquimarina aggregata</name>
    <dbReference type="NCBI Taxonomy" id="1642818"/>
    <lineage>
        <taxon>Bacteria</taxon>
        <taxon>Pseudomonadati</taxon>
        <taxon>Bacteroidota</taxon>
        <taxon>Flavobacteriia</taxon>
        <taxon>Flavobacteriales</taxon>
        <taxon>Flavobacteriaceae</taxon>
        <taxon>Aquimarina</taxon>
    </lineage>
</organism>
<name>A0A162CTG3_9FLAO</name>
<reference evidence="1 2" key="1">
    <citation type="submission" date="2016-01" db="EMBL/GenBank/DDBJ databases">
        <title>The draft genome sequence of Aquimarina sp. RZW4-3-2.</title>
        <authorList>
            <person name="Wang Y."/>
        </authorList>
    </citation>
    <scope>NUCLEOTIDE SEQUENCE [LARGE SCALE GENOMIC DNA]</scope>
    <source>
        <strain evidence="1 2">RZW4-3-2</strain>
    </source>
</reference>
<dbReference type="AlphaFoldDB" id="A0A162CTG3"/>
<accession>A0A162CTG3</accession>
<dbReference type="Proteomes" id="UP000076715">
    <property type="component" value="Unassembled WGS sequence"/>
</dbReference>
<sequence length="174" mass="18740">MGKITLHQGGLGIGDVPEAEITDEILTINDKGRVTRLPSDKLNDLFMSPPIGKTFQPTLTANGASYSFDKSVATEYKIGDLVFFNVFLSAIEFSGTPNGVLTLGGFTYSARDITMGILGNFGGSTYAGIENLVPLIRKNGTIQFLDKTNAVTGIQNIDFTFGRIRVCGTYLTNE</sequence>
<protein>
    <submittedName>
        <fullName evidence="1">Uncharacterized protein</fullName>
    </submittedName>
</protein>
<proteinExistence type="predicted"/>
<dbReference type="STRING" id="1642818.AWE51_00260"/>
<evidence type="ECO:0000313" key="1">
    <source>
        <dbReference type="EMBL" id="KZS41914.1"/>
    </source>
</evidence>
<keyword evidence="2" id="KW-1185">Reference proteome</keyword>
<dbReference type="RefSeq" id="WP_066308723.1">
    <property type="nucleotide sequence ID" value="NZ_LQRT01000002.1"/>
</dbReference>
<comment type="caution">
    <text evidence="1">The sequence shown here is derived from an EMBL/GenBank/DDBJ whole genome shotgun (WGS) entry which is preliminary data.</text>
</comment>
<evidence type="ECO:0000313" key="2">
    <source>
        <dbReference type="Proteomes" id="UP000076715"/>
    </source>
</evidence>
<gene>
    <name evidence="1" type="ORF">AWE51_00260</name>
</gene>